<feature type="transmembrane region" description="Helical" evidence="1">
    <location>
        <begin position="391"/>
        <end position="414"/>
    </location>
</feature>
<evidence type="ECO:0000313" key="4">
    <source>
        <dbReference type="Proteomes" id="UP000327191"/>
    </source>
</evidence>
<dbReference type="Gene3D" id="3.30.70.1320">
    <property type="entry name" value="Multidrug efflux transporter AcrB pore domain like"/>
    <property type="match status" value="1"/>
</dbReference>
<dbReference type="OrthoDB" id="9757904at2"/>
<accession>A0A5E7SZX9</accession>
<dbReference type="InterPro" id="IPR000731">
    <property type="entry name" value="SSD"/>
</dbReference>
<dbReference type="Gene3D" id="3.30.2090.10">
    <property type="entry name" value="Multidrug efflux transporter AcrB TolC docking domain, DN and DC subdomains"/>
    <property type="match status" value="2"/>
</dbReference>
<feature type="transmembrane region" description="Helical" evidence="1">
    <location>
        <begin position="956"/>
        <end position="976"/>
    </location>
</feature>
<feature type="transmembrane region" description="Helical" evidence="1">
    <location>
        <begin position="860"/>
        <end position="877"/>
    </location>
</feature>
<proteinExistence type="predicted"/>
<dbReference type="Proteomes" id="UP000327191">
    <property type="component" value="Unassembled WGS sequence"/>
</dbReference>
<dbReference type="PANTHER" id="PTHR32063:SF30">
    <property type="entry name" value="ACRB_ACRD_ACRF FAMILY PROTEIN"/>
    <property type="match status" value="1"/>
</dbReference>
<feature type="transmembrane region" description="Helical" evidence="1">
    <location>
        <begin position="467"/>
        <end position="494"/>
    </location>
</feature>
<dbReference type="EMBL" id="CABVJE010000006">
    <property type="protein sequence ID" value="VVP92066.1"/>
    <property type="molecule type" value="Genomic_DNA"/>
</dbReference>
<dbReference type="RefSeq" id="WP_095943496.1">
    <property type="nucleotide sequence ID" value="NZ_CABVJE010000006.1"/>
</dbReference>
<dbReference type="Gene3D" id="3.30.70.1440">
    <property type="entry name" value="Multidrug efflux transporter AcrB pore domain"/>
    <property type="match status" value="1"/>
</dbReference>
<keyword evidence="1" id="KW-0812">Transmembrane</keyword>
<name>A0A5E7SZX9_PSEFL</name>
<evidence type="ECO:0000256" key="1">
    <source>
        <dbReference type="SAM" id="Phobius"/>
    </source>
</evidence>
<dbReference type="InterPro" id="IPR027463">
    <property type="entry name" value="AcrB_DN_DC_subdom"/>
</dbReference>
<dbReference type="Gene3D" id="1.20.1640.10">
    <property type="entry name" value="Multidrug efflux transporter AcrB transmembrane domain"/>
    <property type="match status" value="2"/>
</dbReference>
<feature type="transmembrane region" description="Helical" evidence="1">
    <location>
        <begin position="435"/>
        <end position="455"/>
    </location>
</feature>
<dbReference type="SUPFAM" id="SSF82866">
    <property type="entry name" value="Multidrug efflux transporter AcrB transmembrane domain"/>
    <property type="match status" value="2"/>
</dbReference>
<feature type="domain" description="SSD" evidence="2">
    <location>
        <begin position="373"/>
        <end position="492"/>
    </location>
</feature>
<dbReference type="SUPFAM" id="SSF82714">
    <property type="entry name" value="Multidrug efflux transporter AcrB TolC docking domain, DN and DC subdomains"/>
    <property type="match status" value="2"/>
</dbReference>
<dbReference type="GO" id="GO:0042910">
    <property type="term" value="F:xenobiotic transmembrane transporter activity"/>
    <property type="evidence" value="ECO:0007669"/>
    <property type="project" value="TreeGrafter"/>
</dbReference>
<feature type="transmembrane region" description="Helical" evidence="1">
    <location>
        <begin position="884"/>
        <end position="903"/>
    </location>
</feature>
<feature type="transmembrane region" description="Helical" evidence="1">
    <location>
        <begin position="340"/>
        <end position="357"/>
    </location>
</feature>
<dbReference type="GO" id="GO:0005886">
    <property type="term" value="C:plasma membrane"/>
    <property type="evidence" value="ECO:0007669"/>
    <property type="project" value="TreeGrafter"/>
</dbReference>
<reference evidence="3 4" key="1">
    <citation type="submission" date="2019-09" db="EMBL/GenBank/DDBJ databases">
        <authorList>
            <person name="Chandra G."/>
            <person name="Truman W A."/>
        </authorList>
    </citation>
    <scope>NUCLEOTIDE SEQUENCE [LARGE SCALE GENOMIC DNA]</scope>
    <source>
        <strain evidence="3">PS938</strain>
    </source>
</reference>
<dbReference type="InterPro" id="IPR001036">
    <property type="entry name" value="Acrflvin-R"/>
</dbReference>
<gene>
    <name evidence="3" type="primary">mdtB_1</name>
    <name evidence="3" type="ORF">PS938_01672</name>
</gene>
<feature type="transmembrane region" description="Helical" evidence="1">
    <location>
        <begin position="988"/>
        <end position="1014"/>
    </location>
</feature>
<evidence type="ECO:0000259" key="2">
    <source>
        <dbReference type="PROSITE" id="PS50156"/>
    </source>
</evidence>
<dbReference type="FunFam" id="3.30.70.1430:FF:000001">
    <property type="entry name" value="Efflux pump membrane transporter"/>
    <property type="match status" value="1"/>
</dbReference>
<keyword evidence="1" id="KW-1133">Transmembrane helix</keyword>
<feature type="transmembrane region" description="Helical" evidence="1">
    <location>
        <begin position="12"/>
        <end position="34"/>
    </location>
</feature>
<feature type="transmembrane region" description="Helical" evidence="1">
    <location>
        <begin position="364"/>
        <end position="385"/>
    </location>
</feature>
<dbReference type="Pfam" id="PF00873">
    <property type="entry name" value="ACR_tran"/>
    <property type="match status" value="1"/>
</dbReference>
<dbReference type="PRINTS" id="PR00702">
    <property type="entry name" value="ACRIFLAVINRP"/>
</dbReference>
<evidence type="ECO:0000313" key="3">
    <source>
        <dbReference type="EMBL" id="VVP92066.1"/>
    </source>
</evidence>
<dbReference type="PANTHER" id="PTHR32063">
    <property type="match status" value="1"/>
</dbReference>
<dbReference type="NCBIfam" id="NF033617">
    <property type="entry name" value="RND_permease_2"/>
    <property type="match status" value="1"/>
</dbReference>
<dbReference type="SUPFAM" id="SSF82693">
    <property type="entry name" value="Multidrug efflux transporter AcrB pore domain, PN1, PN2, PC1 and PC2 subdomains"/>
    <property type="match status" value="3"/>
</dbReference>
<feature type="transmembrane region" description="Helical" evidence="1">
    <location>
        <begin position="909"/>
        <end position="935"/>
    </location>
</feature>
<feature type="transmembrane region" description="Helical" evidence="1">
    <location>
        <begin position="528"/>
        <end position="547"/>
    </location>
</feature>
<dbReference type="PROSITE" id="PS50156">
    <property type="entry name" value="SSD"/>
    <property type="match status" value="1"/>
</dbReference>
<organism evidence="3 4">
    <name type="scientific">Pseudomonas fluorescens</name>
    <dbReference type="NCBI Taxonomy" id="294"/>
    <lineage>
        <taxon>Bacteria</taxon>
        <taxon>Pseudomonadati</taxon>
        <taxon>Pseudomonadota</taxon>
        <taxon>Gammaproteobacteria</taxon>
        <taxon>Pseudomonadales</taxon>
        <taxon>Pseudomonadaceae</taxon>
        <taxon>Pseudomonas</taxon>
    </lineage>
</organism>
<dbReference type="Gene3D" id="3.30.70.1430">
    <property type="entry name" value="Multidrug efflux transporter AcrB pore domain"/>
    <property type="match status" value="2"/>
</dbReference>
<keyword evidence="1" id="KW-0472">Membrane</keyword>
<dbReference type="AlphaFoldDB" id="A0A5E7SZX9"/>
<sequence>MKGHGSISAWCIDHPVATVLLTFALVLLGVIAFARLPVAPLPEAEFPTIQVAAQLPGASPETMASSVATPLEVQFSAIPGVSQMTSSSALGSTNLTLQFTLDKSIDTAAQEVQAAINTAAGKLPKDMPNLPTWRKVNPADSPVLILSVNSSLMPGPELSDLTETLLSRQLSQVDGVGQVVITGQQRPAIRVQVSADKLAAIGLTLADIRLAIQQTSLNLAKGALYGESSISTLSTNDQLFHPDEYSQLIVSYKDGAPVHLRDVAKVVNGSEDAYIQAWAGSQPGVNLVIFRQPGANIVETVDRIQAALPALEAMLPASVQVKTLIDRTQTIRASLHEVEITLLIAIMLVVAVMALFLRQLSATLIVSAVLGVSLIASFALMYVMGFSLNNLTLVAIVVAVGFVVDDAIVVVENIHRHLEAGDGMREAAIKGAGEIGFTVVSISFSLVAAFIPLLFMGGVVGRLFKEFALTATSTILISVVVSLTLAPTLAALFMRAPVHHAHSKPGFGERLLAWYEKGLRHALAHQKMMIGVFTLSLGLAVAGYIFIPKGFFPIQDTGFVLGTTEAAADISYGDMVKKHLAMAEIVAADPAVETFSHSVGVSGSNQTIANGRFWITLKKRGDRDVSASQFIDRIRPQLMKVPGIVLYLRAGQDINLSSGPSRAQYQYVLKSNDGATLSTWTQRLTEKLRANPAFRDISNDLQLGGSITHISIDRSAAARFGLTASDVDEALYDAFGQRQVNEFQTQINQYNVILELDTKQRGKAESLNYFYLRSPLSGEMVPLSALARFDAPTIGPLSIAHDGMFPAANLSFNLAPGVALGDAVIMLNQAKADIGMPSAISGNFQGAAQAFQSSLASQPWLILAALLAVYIILGVLYESFVHPLTIISTLPSAGLGAVIMLWICGQDFSIMALIGLVLLIGIVKKNGILMIDFALEAQRNGGLSPEEAIFKACITRFRPIIMTTLAALLGALPLMLGYGTGAELRQPLGIAVVGGLLVSQALTLFTTPVIYLWLERLFHRPKPAPEPVLATTD</sequence>
<protein>
    <submittedName>
        <fullName evidence="3">Multidrug resistance protein MdtB</fullName>
    </submittedName>
</protein>